<dbReference type="PRINTS" id="PR00702">
    <property type="entry name" value="ACRIFLAVINRP"/>
</dbReference>
<dbReference type="EMBL" id="WTYM01000022">
    <property type="protein sequence ID" value="MXO58242.1"/>
    <property type="molecule type" value="Genomic_DNA"/>
</dbReference>
<keyword evidence="1" id="KW-0812">Transmembrane</keyword>
<dbReference type="Gene3D" id="3.30.70.1320">
    <property type="entry name" value="Multidrug efflux transporter AcrB pore domain like"/>
    <property type="match status" value="1"/>
</dbReference>
<sequence>MLTAIVRQSLRHAWLVVLAATVLLVYGTYALADAPYDVFPDFVPPQASVQTEAPGYTPLQTEQLVTRPLEAVINGANGVEAVRSESIQGLSVINVTFREGSDPYRARQQVAEALADATLPAGVTAPKMTPLVSSTMDLLKVGFVSDTLSPMELRDLVEWTVRPRLLAADGVARANVFGGERRRMEVRADPHALTARGLSLADLASAVSRVVQVKGSGFADTPNQRILIDPGRSATTPAAISDTIVRGGPTGSVSVGNVAEVLEAAAPLYGDAIIMGRPGVLMTLSSQYGANTLDATRALEAALAELIPALERQGVKVYPALHRPANFVENALAGIERDLMIGAVLIALVLILFLRRVQVALVAFVSIPLSIVTTLLVLNAMGQSINVMTLGGLAVALGVVIDDAIVDIENIVRRLRDAPPDADRLTVIEAASVEVRAPVVYATFVLALTMLPVILLTDLQGAFFAPLGVAFLLAVLASLVVAMTVTPALSLLLLGNRNPAHEPVLLERFKAWHAGRAAASLDHPERAAWAVGLIGLAAIALTFALGSELLPTFRERHYVLGVTGPPGASFDWMRTTGEQLSKRLLAIPEVLSVEEQSGRAEAGEDTWPPNVGEIHLRLKDDVDAAAEDDALKKIREVLDSTPAIQSEAVTFLGDRIGESLSGETAQVAISMFGNDLDTLDRVASQVVAVLGQVPGAADVSVGSEGGTPMLDLTLDPSAMALHGVDSSDAADALRAAFLGLPAGQISLADRTLDVVVTLPPELRQDPEAIGRVLVRGGSGNAVPLGTIADVSLGSARELIAHDDGQRRQVVTANVTGRDVSGFVAEAKRRIGADVTLPAGVYLSWAGAAEGESAATRQLVNHVALTAIAMVALLVLAFGGLRPALIILAGLPMAVFGGEIAAVLVGGVLSLGGVVGFITLFGITARNAILLVSHVDHLVAVEKQQWSRETVLRATRERVTPIILTAFVTSLALVPLAVEAGEAGREIQGPMAIVILGGLVSSLILTLLLLPTLIWRWRHVK</sequence>
<feature type="transmembrane region" description="Helical" evidence="1">
    <location>
        <begin position="527"/>
        <end position="546"/>
    </location>
</feature>
<keyword evidence="3" id="KW-1185">Reference proteome</keyword>
<keyword evidence="1" id="KW-1133">Transmembrane helix</keyword>
<feature type="transmembrane region" description="Helical" evidence="1">
    <location>
        <begin position="989"/>
        <end position="1014"/>
    </location>
</feature>
<accession>A0A6I4SV73</accession>
<dbReference type="RefSeq" id="WP_328598026.1">
    <property type="nucleotide sequence ID" value="NZ_WTYM01000022.1"/>
</dbReference>
<proteinExistence type="predicted"/>
<organism evidence="2 3">
    <name type="scientific">Croceibacterium salegens</name>
    <dbReference type="NCBI Taxonomy" id="1737568"/>
    <lineage>
        <taxon>Bacteria</taxon>
        <taxon>Pseudomonadati</taxon>
        <taxon>Pseudomonadota</taxon>
        <taxon>Alphaproteobacteria</taxon>
        <taxon>Sphingomonadales</taxon>
        <taxon>Erythrobacteraceae</taxon>
        <taxon>Croceibacterium</taxon>
    </lineage>
</organism>
<protein>
    <submittedName>
        <fullName evidence="2">AcrB/AcrD/AcrF family protein</fullName>
    </submittedName>
</protein>
<dbReference type="InterPro" id="IPR027463">
    <property type="entry name" value="AcrB_DN_DC_subdom"/>
</dbReference>
<feature type="transmembrane region" description="Helical" evidence="1">
    <location>
        <begin position="439"/>
        <end position="457"/>
    </location>
</feature>
<dbReference type="SUPFAM" id="SSF82693">
    <property type="entry name" value="Multidrug efflux transporter AcrB pore domain, PN1, PN2, PC1 and PC2 subdomains"/>
    <property type="match status" value="2"/>
</dbReference>
<evidence type="ECO:0000313" key="3">
    <source>
        <dbReference type="Proteomes" id="UP000433652"/>
    </source>
</evidence>
<dbReference type="GO" id="GO:0042910">
    <property type="term" value="F:xenobiotic transmembrane transporter activity"/>
    <property type="evidence" value="ECO:0007669"/>
    <property type="project" value="TreeGrafter"/>
</dbReference>
<gene>
    <name evidence="2" type="ORF">GRI89_01615</name>
</gene>
<dbReference type="PANTHER" id="PTHR32063:SF4">
    <property type="entry name" value="SLR6043 PROTEIN"/>
    <property type="match status" value="1"/>
</dbReference>
<reference evidence="2 3" key="1">
    <citation type="submission" date="2019-12" db="EMBL/GenBank/DDBJ databases">
        <title>Genomic-based taxomic classification of the family Erythrobacteraceae.</title>
        <authorList>
            <person name="Xu L."/>
        </authorList>
    </citation>
    <scope>NUCLEOTIDE SEQUENCE [LARGE SCALE GENOMIC DNA]</scope>
    <source>
        <strain evidence="2 3">MCCC 1K01500</strain>
    </source>
</reference>
<feature type="transmembrane region" description="Helical" evidence="1">
    <location>
        <begin position="339"/>
        <end position="354"/>
    </location>
</feature>
<feature type="transmembrane region" description="Helical" evidence="1">
    <location>
        <begin position="361"/>
        <end position="381"/>
    </location>
</feature>
<dbReference type="SUPFAM" id="SSF82714">
    <property type="entry name" value="Multidrug efflux transporter AcrB TolC docking domain, DN and DC subdomains"/>
    <property type="match status" value="2"/>
</dbReference>
<evidence type="ECO:0000313" key="2">
    <source>
        <dbReference type="EMBL" id="MXO58242.1"/>
    </source>
</evidence>
<dbReference type="AlphaFoldDB" id="A0A6I4SV73"/>
<name>A0A6I4SV73_9SPHN</name>
<dbReference type="GO" id="GO:0005886">
    <property type="term" value="C:plasma membrane"/>
    <property type="evidence" value="ECO:0007669"/>
    <property type="project" value="TreeGrafter"/>
</dbReference>
<dbReference type="InterPro" id="IPR001036">
    <property type="entry name" value="Acrflvin-R"/>
</dbReference>
<keyword evidence="1" id="KW-0472">Membrane</keyword>
<dbReference type="Gene3D" id="3.30.2090.10">
    <property type="entry name" value="Multidrug efflux transporter AcrB TolC docking domain, DN and DC subdomains"/>
    <property type="match status" value="2"/>
</dbReference>
<dbReference type="Gene3D" id="3.30.70.1430">
    <property type="entry name" value="Multidrug efflux transporter AcrB pore domain"/>
    <property type="match status" value="2"/>
</dbReference>
<feature type="transmembrane region" description="Helical" evidence="1">
    <location>
        <begin position="958"/>
        <end position="977"/>
    </location>
</feature>
<dbReference type="Gene3D" id="1.20.1640.10">
    <property type="entry name" value="Multidrug efflux transporter AcrB transmembrane domain"/>
    <property type="match status" value="2"/>
</dbReference>
<feature type="transmembrane region" description="Helical" evidence="1">
    <location>
        <begin position="463"/>
        <end position="494"/>
    </location>
</feature>
<evidence type="ECO:0000256" key="1">
    <source>
        <dbReference type="SAM" id="Phobius"/>
    </source>
</evidence>
<feature type="transmembrane region" description="Helical" evidence="1">
    <location>
        <begin position="858"/>
        <end position="877"/>
    </location>
</feature>
<comment type="caution">
    <text evidence="2">The sequence shown here is derived from an EMBL/GenBank/DDBJ whole genome shotgun (WGS) entry which is preliminary data.</text>
</comment>
<dbReference type="SUPFAM" id="SSF82866">
    <property type="entry name" value="Multidrug efflux transporter AcrB transmembrane domain"/>
    <property type="match status" value="2"/>
</dbReference>
<dbReference type="Pfam" id="PF00873">
    <property type="entry name" value="ACR_tran"/>
    <property type="match status" value="1"/>
</dbReference>
<dbReference type="Proteomes" id="UP000433652">
    <property type="component" value="Unassembled WGS sequence"/>
</dbReference>
<dbReference type="PANTHER" id="PTHR32063">
    <property type="match status" value="1"/>
</dbReference>
<dbReference type="Gene3D" id="3.30.70.1440">
    <property type="entry name" value="Multidrug efflux transporter AcrB pore domain"/>
    <property type="match status" value="1"/>
</dbReference>